<reference evidence="3" key="1">
    <citation type="submission" date="2015-10" db="EMBL/GenBank/DDBJ databases">
        <authorList>
            <person name="Martinez-Garcia P.J."/>
            <person name="Crepeau M.W."/>
            <person name="Puiu D."/>
            <person name="Gonzalez-Ibeas D."/>
            <person name="Whalen J."/>
            <person name="Stevens K."/>
            <person name="Paul R."/>
            <person name="Butterfield T."/>
            <person name="Britton M."/>
            <person name="Reagan R."/>
            <person name="Chakraborty S."/>
            <person name="Walawage S.L."/>
            <person name="Vasquez-Gross H.A."/>
            <person name="Cardeno C."/>
            <person name="Famula R."/>
            <person name="Pratt K."/>
            <person name="Kuruganti S."/>
            <person name="Aradhya M.K."/>
            <person name="Leslie C.A."/>
            <person name="Dandekar A.M."/>
            <person name="Salzberg S.L."/>
            <person name="Wegrzyn J.L."/>
            <person name="Langley C.H."/>
            <person name="Neale D.B."/>
        </authorList>
    </citation>
    <scope>NUCLEOTIDE SEQUENCE</scope>
    <source>
        <tissue evidence="3">Leaves</tissue>
    </source>
</reference>
<accession>A0A833UCT8</accession>
<proteinExistence type="predicted"/>
<dbReference type="Proteomes" id="UP000619265">
    <property type="component" value="Unassembled WGS sequence"/>
</dbReference>
<dbReference type="GO" id="GO:0009055">
    <property type="term" value="F:electron transfer activity"/>
    <property type="evidence" value="ECO:0007669"/>
    <property type="project" value="InterPro"/>
</dbReference>
<dbReference type="Gene3D" id="2.60.40.420">
    <property type="entry name" value="Cupredoxins - blue copper proteins"/>
    <property type="match status" value="1"/>
</dbReference>
<dbReference type="AlphaFoldDB" id="A0A833UCT8"/>
<name>A0A833UCT8_JUGRE</name>
<gene>
    <name evidence="3" type="ORF">F2P56_028154</name>
</gene>
<evidence type="ECO:0000313" key="3">
    <source>
        <dbReference type="EMBL" id="KAF5453238.1"/>
    </source>
</evidence>
<protein>
    <recommendedName>
        <fullName evidence="2">Phytocyanin domain-containing protein</fullName>
    </recommendedName>
</protein>
<comment type="caution">
    <text evidence="3">The sequence shown here is derived from an EMBL/GenBank/DDBJ whole genome shotgun (WGS) entry which is preliminary data.</text>
</comment>
<dbReference type="EMBL" id="LIHL02000012">
    <property type="protein sequence ID" value="KAF5453238.1"/>
    <property type="molecule type" value="Genomic_DNA"/>
</dbReference>
<dbReference type="Gramene" id="Jr12_20050_p1">
    <property type="protein sequence ID" value="cds.Jr12_20050_p1"/>
    <property type="gene ID" value="Jr12_20050"/>
</dbReference>
<feature type="domain" description="Phytocyanin" evidence="2">
    <location>
        <begin position="26"/>
        <end position="99"/>
    </location>
</feature>
<dbReference type="PROSITE" id="PS51485">
    <property type="entry name" value="PHYTOCYANIN"/>
    <property type="match status" value="1"/>
</dbReference>
<organism evidence="3 4">
    <name type="scientific">Juglans regia</name>
    <name type="common">English walnut</name>
    <dbReference type="NCBI Taxonomy" id="51240"/>
    <lineage>
        <taxon>Eukaryota</taxon>
        <taxon>Viridiplantae</taxon>
        <taxon>Streptophyta</taxon>
        <taxon>Embryophyta</taxon>
        <taxon>Tracheophyta</taxon>
        <taxon>Spermatophyta</taxon>
        <taxon>Magnoliopsida</taxon>
        <taxon>eudicotyledons</taxon>
        <taxon>Gunneridae</taxon>
        <taxon>Pentapetalae</taxon>
        <taxon>rosids</taxon>
        <taxon>fabids</taxon>
        <taxon>Fagales</taxon>
        <taxon>Juglandaceae</taxon>
        <taxon>Juglans</taxon>
    </lineage>
</organism>
<dbReference type="InterPro" id="IPR008972">
    <property type="entry name" value="Cupredoxin"/>
</dbReference>
<feature type="chain" id="PRO_5032408792" description="Phytocyanin domain-containing protein" evidence="1">
    <location>
        <begin position="25"/>
        <end position="99"/>
    </location>
</feature>
<evidence type="ECO:0000313" key="4">
    <source>
        <dbReference type="Proteomes" id="UP000619265"/>
    </source>
</evidence>
<evidence type="ECO:0000256" key="1">
    <source>
        <dbReference type="SAM" id="SignalP"/>
    </source>
</evidence>
<feature type="non-terminal residue" evidence="3">
    <location>
        <position position="99"/>
    </location>
</feature>
<dbReference type="InterPro" id="IPR003245">
    <property type="entry name" value="Phytocyanin_dom"/>
</dbReference>
<keyword evidence="1" id="KW-0732">Signal</keyword>
<evidence type="ECO:0000259" key="2">
    <source>
        <dbReference type="PROSITE" id="PS51485"/>
    </source>
</evidence>
<sequence length="99" mass="10301">MVKFTSVVFVFGVVAAVLLQCAAARTVHVVGDSLGWTVPRGGASDMRAGLRVRTFNFTTGTGAHDVLRVPKESHDSCSSSNPIGGIITTGPINITLSNT</sequence>
<feature type="signal peptide" evidence="1">
    <location>
        <begin position="1"/>
        <end position="24"/>
    </location>
</feature>
<dbReference type="SUPFAM" id="SSF49503">
    <property type="entry name" value="Cupredoxins"/>
    <property type="match status" value="1"/>
</dbReference>
<reference evidence="3" key="2">
    <citation type="submission" date="2020-03" db="EMBL/GenBank/DDBJ databases">
        <title>Walnut 2.0.</title>
        <authorList>
            <person name="Marrano A."/>
            <person name="Britton M."/>
            <person name="Zimin A.V."/>
            <person name="Zaini P.A."/>
            <person name="Workman R."/>
            <person name="Puiu D."/>
            <person name="Bianco L."/>
            <person name="Allen B.J."/>
            <person name="Troggio M."/>
            <person name="Leslie C.A."/>
            <person name="Timp W."/>
            <person name="Dendekar A."/>
            <person name="Salzberg S.L."/>
            <person name="Neale D.B."/>
        </authorList>
    </citation>
    <scope>NUCLEOTIDE SEQUENCE</scope>
    <source>
        <tissue evidence="3">Leaves</tissue>
    </source>
</reference>